<comment type="caution">
    <text evidence="2">The sequence shown here is derived from an EMBL/GenBank/DDBJ whole genome shotgun (WGS) entry which is preliminary data.</text>
</comment>
<evidence type="ECO:0000313" key="3">
    <source>
        <dbReference type="Proteomes" id="UP001499978"/>
    </source>
</evidence>
<dbReference type="EMBL" id="BAAARY010000008">
    <property type="protein sequence ID" value="GAA2522499.1"/>
    <property type="molecule type" value="Genomic_DNA"/>
</dbReference>
<sequence length="99" mass="9850">MVIVHALAQVLADVPNPGPVDPTQGAKGVGLLVSYVKWGVLIACGLSALASGGMMAVGSLSNRPDAVDKGKRALLWSLGGVIVVSVAIPMVNTVFGAAG</sequence>
<feature type="transmembrane region" description="Helical" evidence="1">
    <location>
        <begin position="73"/>
        <end position="98"/>
    </location>
</feature>
<keyword evidence="1" id="KW-1133">Transmembrane helix</keyword>
<gene>
    <name evidence="2" type="ORF">GCM10010201_20640</name>
</gene>
<proteinExistence type="predicted"/>
<dbReference type="RefSeq" id="WP_344171679.1">
    <property type="nucleotide sequence ID" value="NZ_BAAARY010000008.1"/>
</dbReference>
<name>A0ABN3NJT2_9ACTN</name>
<keyword evidence="1" id="KW-0812">Transmembrane</keyword>
<keyword evidence="3" id="KW-1185">Reference proteome</keyword>
<accession>A0ABN3NJT2</accession>
<keyword evidence="1" id="KW-0472">Membrane</keyword>
<reference evidence="2 3" key="1">
    <citation type="journal article" date="2019" name="Int. J. Syst. Evol. Microbiol.">
        <title>The Global Catalogue of Microorganisms (GCM) 10K type strain sequencing project: providing services to taxonomists for standard genome sequencing and annotation.</title>
        <authorList>
            <consortium name="The Broad Institute Genomics Platform"/>
            <consortium name="The Broad Institute Genome Sequencing Center for Infectious Disease"/>
            <person name="Wu L."/>
            <person name="Ma J."/>
        </authorList>
    </citation>
    <scope>NUCLEOTIDE SEQUENCE [LARGE SCALE GENOMIC DNA]</scope>
    <source>
        <strain evidence="2 3">JCM 3367</strain>
    </source>
</reference>
<protein>
    <submittedName>
        <fullName evidence="2">Uncharacterized protein</fullName>
    </submittedName>
</protein>
<dbReference type="Proteomes" id="UP001499978">
    <property type="component" value="Unassembled WGS sequence"/>
</dbReference>
<feature type="transmembrane region" description="Helical" evidence="1">
    <location>
        <begin position="38"/>
        <end position="61"/>
    </location>
</feature>
<evidence type="ECO:0000313" key="2">
    <source>
        <dbReference type="EMBL" id="GAA2522499.1"/>
    </source>
</evidence>
<organism evidence="2 3">
    <name type="scientific">Pilimelia columellifera subsp. columellifera</name>
    <dbReference type="NCBI Taxonomy" id="706583"/>
    <lineage>
        <taxon>Bacteria</taxon>
        <taxon>Bacillati</taxon>
        <taxon>Actinomycetota</taxon>
        <taxon>Actinomycetes</taxon>
        <taxon>Micromonosporales</taxon>
        <taxon>Micromonosporaceae</taxon>
        <taxon>Pilimelia</taxon>
    </lineage>
</organism>
<evidence type="ECO:0000256" key="1">
    <source>
        <dbReference type="SAM" id="Phobius"/>
    </source>
</evidence>